<evidence type="ECO:0000256" key="1">
    <source>
        <dbReference type="SAM" id="MobiDB-lite"/>
    </source>
</evidence>
<gene>
    <name evidence="2" type="ORF">LCGC14_0410130</name>
</gene>
<dbReference type="EMBL" id="LAZR01000361">
    <property type="protein sequence ID" value="KKN72509.1"/>
    <property type="molecule type" value="Genomic_DNA"/>
</dbReference>
<reference evidence="2" key="1">
    <citation type="journal article" date="2015" name="Nature">
        <title>Complex archaea that bridge the gap between prokaryotes and eukaryotes.</title>
        <authorList>
            <person name="Spang A."/>
            <person name="Saw J.H."/>
            <person name="Jorgensen S.L."/>
            <person name="Zaremba-Niedzwiedzka K."/>
            <person name="Martijn J."/>
            <person name="Lind A.E."/>
            <person name="van Eijk R."/>
            <person name="Schleper C."/>
            <person name="Guy L."/>
            <person name="Ettema T.J."/>
        </authorList>
    </citation>
    <scope>NUCLEOTIDE SEQUENCE</scope>
</reference>
<evidence type="ECO:0000313" key="2">
    <source>
        <dbReference type="EMBL" id="KKN72509.1"/>
    </source>
</evidence>
<sequence>MARTKRTQAEEPTTIEALQAIMGALHEMDARLDKLETPETVTAHSAAKPQGQPEETVTQIKTDDPELVALSSQIARQSKVKLLNRCATHSVAAIRTYMLAGGKQARMFMRGDRTEAKEREAFAMLDGSDGRPKSVSYQYASALLQRAEQGKGPLTTTKSRGMPKGSKNK</sequence>
<comment type="caution">
    <text evidence="2">The sequence shown here is derived from an EMBL/GenBank/DDBJ whole genome shotgun (WGS) entry which is preliminary data.</text>
</comment>
<organism evidence="2">
    <name type="scientific">marine sediment metagenome</name>
    <dbReference type="NCBI Taxonomy" id="412755"/>
    <lineage>
        <taxon>unclassified sequences</taxon>
        <taxon>metagenomes</taxon>
        <taxon>ecological metagenomes</taxon>
    </lineage>
</organism>
<name>A0A0F9SZT9_9ZZZZ</name>
<protein>
    <submittedName>
        <fullName evidence="2">Uncharacterized protein</fullName>
    </submittedName>
</protein>
<proteinExistence type="predicted"/>
<feature type="region of interest" description="Disordered" evidence="1">
    <location>
        <begin position="146"/>
        <end position="169"/>
    </location>
</feature>
<accession>A0A0F9SZT9</accession>
<dbReference type="AlphaFoldDB" id="A0A0F9SZT9"/>